<protein>
    <submittedName>
        <fullName evidence="1">11261_t:CDS:1</fullName>
    </submittedName>
</protein>
<proteinExistence type="predicted"/>
<accession>A0ACA9SBG4</accession>
<organism evidence="1 2">
    <name type="scientific">Racocetra persica</name>
    <dbReference type="NCBI Taxonomy" id="160502"/>
    <lineage>
        <taxon>Eukaryota</taxon>
        <taxon>Fungi</taxon>
        <taxon>Fungi incertae sedis</taxon>
        <taxon>Mucoromycota</taxon>
        <taxon>Glomeromycotina</taxon>
        <taxon>Glomeromycetes</taxon>
        <taxon>Diversisporales</taxon>
        <taxon>Gigasporaceae</taxon>
        <taxon>Racocetra</taxon>
    </lineage>
</organism>
<evidence type="ECO:0000313" key="1">
    <source>
        <dbReference type="EMBL" id="CAG8832922.1"/>
    </source>
</evidence>
<comment type="caution">
    <text evidence="1">The sequence shown here is derived from an EMBL/GenBank/DDBJ whole genome shotgun (WGS) entry which is preliminary data.</text>
</comment>
<evidence type="ECO:0000313" key="2">
    <source>
        <dbReference type="Proteomes" id="UP000789920"/>
    </source>
</evidence>
<gene>
    <name evidence="1" type="ORF">RPERSI_LOCUS28640</name>
</gene>
<name>A0ACA9SBG4_9GLOM</name>
<dbReference type="EMBL" id="CAJVQC010105112">
    <property type="protein sequence ID" value="CAG8832922.1"/>
    <property type="molecule type" value="Genomic_DNA"/>
</dbReference>
<sequence>IELVSEALVDHKLYIEVLQKKSGTPQKSNIVQTENQQINYLEKIVKQLVSTVNKHNQHIKDLEQENKDLKRKSNDL</sequence>
<feature type="non-terminal residue" evidence="1">
    <location>
        <position position="1"/>
    </location>
</feature>
<keyword evidence="2" id="KW-1185">Reference proteome</keyword>
<reference evidence="1" key="1">
    <citation type="submission" date="2021-06" db="EMBL/GenBank/DDBJ databases">
        <authorList>
            <person name="Kallberg Y."/>
            <person name="Tangrot J."/>
            <person name="Rosling A."/>
        </authorList>
    </citation>
    <scope>NUCLEOTIDE SEQUENCE</scope>
    <source>
        <strain evidence="1">MA461A</strain>
    </source>
</reference>
<dbReference type="Proteomes" id="UP000789920">
    <property type="component" value="Unassembled WGS sequence"/>
</dbReference>